<protein>
    <submittedName>
        <fullName evidence="1">Uncharacterized protein</fullName>
    </submittedName>
</protein>
<name>A0A2H0TIW0_9BACT</name>
<proteinExistence type="predicted"/>
<dbReference type="EMBL" id="PFCK01000067">
    <property type="protein sequence ID" value="PIR71488.1"/>
    <property type="molecule type" value="Genomic_DNA"/>
</dbReference>
<sequence>MGRINKESKRDCITIFTDWSPPDLSLNYSFTTTCQNWTISEERVPGYPPKENEKIELPVCYTPEGVRINAAALAGLSSGIIEKAGEKFFATSLGKACNLSQKLLCIEQ</sequence>
<evidence type="ECO:0000313" key="1">
    <source>
        <dbReference type="EMBL" id="PIR71488.1"/>
    </source>
</evidence>
<reference evidence="2" key="1">
    <citation type="submission" date="2017-09" db="EMBL/GenBank/DDBJ databases">
        <title>Depth-based differentiation of microbial function through sediment-hosted aquifers and enrichment of novel symbionts in the deep terrestrial subsurface.</title>
        <authorList>
            <person name="Probst A.J."/>
            <person name="Ladd B."/>
            <person name="Jarett J.K."/>
            <person name="Geller-Mcgrath D.E."/>
            <person name="Sieber C.M.K."/>
            <person name="Emerson J.B."/>
            <person name="Anantharaman K."/>
            <person name="Thomas B.C."/>
            <person name="Malmstrom R."/>
            <person name="Stieglmeier M."/>
            <person name="Klingl A."/>
            <person name="Woyke T."/>
            <person name="Ryan C.M."/>
            <person name="Banfield J.F."/>
        </authorList>
    </citation>
    <scope>NUCLEOTIDE SEQUENCE [LARGE SCALE GENOMIC DNA]</scope>
</reference>
<accession>A0A2H0TIW0</accession>
<gene>
    <name evidence="1" type="ORF">COU43_02405</name>
</gene>
<organism evidence="1 2">
    <name type="scientific">Candidatus Nealsonbacteria bacterium CG10_big_fil_rev_8_21_14_0_10_37_25</name>
    <dbReference type="NCBI Taxonomy" id="1974711"/>
    <lineage>
        <taxon>Bacteria</taxon>
        <taxon>Candidatus Nealsoniibacteriota</taxon>
    </lineage>
</organism>
<evidence type="ECO:0000313" key="2">
    <source>
        <dbReference type="Proteomes" id="UP000228909"/>
    </source>
</evidence>
<comment type="caution">
    <text evidence="1">The sequence shown here is derived from an EMBL/GenBank/DDBJ whole genome shotgun (WGS) entry which is preliminary data.</text>
</comment>
<dbReference type="AlphaFoldDB" id="A0A2H0TIW0"/>
<dbReference type="Proteomes" id="UP000228909">
    <property type="component" value="Unassembled WGS sequence"/>
</dbReference>